<dbReference type="AlphaFoldDB" id="A0A0A9G554"/>
<evidence type="ECO:0000313" key="1">
    <source>
        <dbReference type="EMBL" id="JAE17656.1"/>
    </source>
</evidence>
<sequence length="47" mass="5209">MMNIERGRWRTPFKISVRMRSSTFFLILPIQPAGAAGGCFRGCGGFS</sequence>
<proteinExistence type="predicted"/>
<name>A0A0A9G554_ARUDO</name>
<dbReference type="EMBL" id="GBRH01180240">
    <property type="protein sequence ID" value="JAE17656.1"/>
    <property type="molecule type" value="Transcribed_RNA"/>
</dbReference>
<reference evidence="1" key="1">
    <citation type="submission" date="2014-09" db="EMBL/GenBank/DDBJ databases">
        <authorList>
            <person name="Magalhaes I.L.F."/>
            <person name="Oliveira U."/>
            <person name="Santos F.R."/>
            <person name="Vidigal T.H.D.A."/>
            <person name="Brescovit A.D."/>
            <person name="Santos A.J."/>
        </authorList>
    </citation>
    <scope>NUCLEOTIDE SEQUENCE</scope>
    <source>
        <tissue evidence="1">Shoot tissue taken approximately 20 cm above the soil surface</tissue>
    </source>
</reference>
<accession>A0A0A9G554</accession>
<protein>
    <submittedName>
        <fullName evidence="1">Uncharacterized protein</fullName>
    </submittedName>
</protein>
<organism evidence="1">
    <name type="scientific">Arundo donax</name>
    <name type="common">Giant reed</name>
    <name type="synonym">Donax arundinaceus</name>
    <dbReference type="NCBI Taxonomy" id="35708"/>
    <lineage>
        <taxon>Eukaryota</taxon>
        <taxon>Viridiplantae</taxon>
        <taxon>Streptophyta</taxon>
        <taxon>Embryophyta</taxon>
        <taxon>Tracheophyta</taxon>
        <taxon>Spermatophyta</taxon>
        <taxon>Magnoliopsida</taxon>
        <taxon>Liliopsida</taxon>
        <taxon>Poales</taxon>
        <taxon>Poaceae</taxon>
        <taxon>PACMAD clade</taxon>
        <taxon>Arundinoideae</taxon>
        <taxon>Arundineae</taxon>
        <taxon>Arundo</taxon>
    </lineage>
</organism>
<reference evidence="1" key="2">
    <citation type="journal article" date="2015" name="Data Brief">
        <title>Shoot transcriptome of the giant reed, Arundo donax.</title>
        <authorList>
            <person name="Barrero R.A."/>
            <person name="Guerrero F.D."/>
            <person name="Moolhuijzen P."/>
            <person name="Goolsby J.A."/>
            <person name="Tidwell J."/>
            <person name="Bellgard S.E."/>
            <person name="Bellgard M.I."/>
        </authorList>
    </citation>
    <scope>NUCLEOTIDE SEQUENCE</scope>
    <source>
        <tissue evidence="1">Shoot tissue taken approximately 20 cm above the soil surface</tissue>
    </source>
</reference>